<organism evidence="1 2">
    <name type="scientific">Aspergillus phoenicis ATCC 13157</name>
    <dbReference type="NCBI Taxonomy" id="1353007"/>
    <lineage>
        <taxon>Eukaryota</taxon>
        <taxon>Fungi</taxon>
        <taxon>Dikarya</taxon>
        <taxon>Ascomycota</taxon>
        <taxon>Pezizomycotina</taxon>
        <taxon>Eurotiomycetes</taxon>
        <taxon>Eurotiomycetidae</taxon>
        <taxon>Eurotiales</taxon>
        <taxon>Aspergillaceae</taxon>
        <taxon>Aspergillus</taxon>
    </lineage>
</organism>
<dbReference type="PANTHER" id="PTHR35896:SF3">
    <property type="entry name" value="MAJOR FACILITATOR SUPERFAMILY TRANSPORTER"/>
    <property type="match status" value="1"/>
</dbReference>
<dbReference type="PANTHER" id="PTHR35896">
    <property type="entry name" value="IG-LIKE DOMAIN-CONTAINING PROTEIN"/>
    <property type="match status" value="1"/>
</dbReference>
<accession>A0A370PGU0</accession>
<protein>
    <submittedName>
        <fullName evidence="1">Uncharacterized protein</fullName>
    </submittedName>
</protein>
<dbReference type="EMBL" id="KZ851856">
    <property type="protein sequence ID" value="RDK41104.1"/>
    <property type="molecule type" value="Genomic_DNA"/>
</dbReference>
<reference evidence="1 2" key="1">
    <citation type="submission" date="2018-07" db="EMBL/GenBank/DDBJ databases">
        <title>Section-level genome sequencing of Aspergillus section Nigri to investigate inter- and intra-species variation.</title>
        <authorList>
            <consortium name="DOE Joint Genome Institute"/>
            <person name="Vesth T.C."/>
            <person name="Nybo J.L."/>
            <person name="Theobald S."/>
            <person name="Frisvad J.C."/>
            <person name="Larsen T.O."/>
            <person name="Nielsen K.F."/>
            <person name="Hoof J.B."/>
            <person name="Brandl J."/>
            <person name="Salamov A."/>
            <person name="Riley R."/>
            <person name="Gladden J.M."/>
            <person name="Phatale P."/>
            <person name="Nielsen M.T."/>
            <person name="Lyhne E.K."/>
            <person name="Kogle M.E."/>
            <person name="Strasser K."/>
            <person name="McDonnell E."/>
            <person name="Barry K."/>
            <person name="Clum A."/>
            <person name="Chen C."/>
            <person name="Nolan M."/>
            <person name="Sandor L."/>
            <person name="Kuo A."/>
            <person name="Lipzen A."/>
            <person name="Hainaut M."/>
            <person name="Drula E."/>
            <person name="Tsang A."/>
            <person name="Magnuson J.K."/>
            <person name="Henrissat B."/>
            <person name="Wiebenga A."/>
            <person name="Simmons B.A."/>
            <person name="Makela M.R."/>
            <person name="De vries R.P."/>
            <person name="Grigoriev I.V."/>
            <person name="Mortensen U.H."/>
            <person name="Baker S.E."/>
            <person name="Andersen M.R."/>
        </authorList>
    </citation>
    <scope>NUCLEOTIDE SEQUENCE [LARGE SCALE GENOMIC DNA]</scope>
    <source>
        <strain evidence="1 2">ATCC 13157</strain>
    </source>
</reference>
<gene>
    <name evidence="1" type="ORF">M752DRAFT_284599</name>
</gene>
<proteinExistence type="predicted"/>
<dbReference type="Proteomes" id="UP000254937">
    <property type="component" value="Unassembled WGS sequence"/>
</dbReference>
<sequence length="219" mass="24714">MYEQLPRRSSSETLPIIGHTFKQKLLSLKIEEIPIFLLILLATFGGIDLGRESISCNCGDTLAEALYNNCKYDSLAAAWLPSACRNDDLTSSFERASSNADGSWPYFADVNQTQPLTLQEVSLLSYTRAGSGEAGNLFFTTRRWHLVHCMYYWKKLFLAQKLGTTIERRYDILAHIEHCQKTVLKEGSLDVITTGAEVALHSDWINGRRNAEGHQHDNQ</sequence>
<evidence type="ECO:0000313" key="2">
    <source>
        <dbReference type="Proteomes" id="UP000254937"/>
    </source>
</evidence>
<keyword evidence="2" id="KW-1185">Reference proteome</keyword>
<name>A0A370PGU0_ASPPH</name>
<dbReference type="InterPro" id="IPR053008">
    <property type="entry name" value="Phomopsin_biosynth_assoc"/>
</dbReference>
<dbReference type="AlphaFoldDB" id="A0A370PGU0"/>
<evidence type="ECO:0000313" key="1">
    <source>
        <dbReference type="EMBL" id="RDK41104.1"/>
    </source>
</evidence>